<evidence type="ECO:0008006" key="3">
    <source>
        <dbReference type="Google" id="ProtNLM"/>
    </source>
</evidence>
<keyword evidence="2" id="KW-1185">Reference proteome</keyword>
<reference evidence="1 2" key="2">
    <citation type="submission" date="2015-10" db="EMBL/GenBank/DDBJ databases">
        <title>Draft Genome Sequence of Prosthecomicrobium hirschii ATCC 27832.</title>
        <authorList>
            <person name="Daniel J."/>
            <person name="Givan S.A."/>
            <person name="Brun Y.V."/>
            <person name="Brown P.J."/>
        </authorList>
    </citation>
    <scope>NUCLEOTIDE SEQUENCE [LARGE SCALE GENOMIC DNA]</scope>
    <source>
        <strain evidence="1 2">16</strain>
    </source>
</reference>
<proteinExistence type="predicted"/>
<protein>
    <recommendedName>
        <fullName evidence="3">Cysteine rich repeat protein</fullName>
    </recommendedName>
</protein>
<gene>
    <name evidence="1" type="ORF">ABB55_09835</name>
</gene>
<accession>A0A0P6WCP8</accession>
<evidence type="ECO:0000313" key="2">
    <source>
        <dbReference type="Proteomes" id="UP000048984"/>
    </source>
</evidence>
<dbReference type="Proteomes" id="UP000048984">
    <property type="component" value="Unassembled WGS sequence"/>
</dbReference>
<dbReference type="EMBL" id="LJYW01000001">
    <property type="protein sequence ID" value="KPL52486.1"/>
    <property type="molecule type" value="Genomic_DNA"/>
</dbReference>
<name>A0A0P6WCP8_9HYPH</name>
<sequence>MTRVQSVAARTPARRPAPARHIAALAVVLAALAAPATAWSFEPGPWRLGGGEAMRLCGADVARHCAGITPGGGRLAQCLIDRRAALEPGCRAFIDRAKSAELTVMACAADARRLCPGIAPGGGRMIACLDGQRPAVSQACIRTLDAASEQLRP</sequence>
<dbReference type="AlphaFoldDB" id="A0A0P6WCP8"/>
<evidence type="ECO:0000313" key="1">
    <source>
        <dbReference type="EMBL" id="KPL52486.1"/>
    </source>
</evidence>
<comment type="caution">
    <text evidence="1">The sequence shown here is derived from an EMBL/GenBank/DDBJ whole genome shotgun (WGS) entry which is preliminary data.</text>
</comment>
<organism evidence="1 2">
    <name type="scientific">Prosthecodimorpha hirschii</name>
    <dbReference type="NCBI Taxonomy" id="665126"/>
    <lineage>
        <taxon>Bacteria</taxon>
        <taxon>Pseudomonadati</taxon>
        <taxon>Pseudomonadota</taxon>
        <taxon>Alphaproteobacteria</taxon>
        <taxon>Hyphomicrobiales</taxon>
        <taxon>Ancalomicrobiaceae</taxon>
        <taxon>Prosthecodimorpha</taxon>
    </lineage>
</organism>
<reference evidence="1 2" key="1">
    <citation type="submission" date="2015-09" db="EMBL/GenBank/DDBJ databases">
        <authorList>
            <person name="Jackson K.R."/>
            <person name="Lunt B.L."/>
            <person name="Fisher J.N.B."/>
            <person name="Gardner A.V."/>
            <person name="Bailey M.E."/>
            <person name="Deus L.M."/>
            <person name="Earl A.S."/>
            <person name="Gibby P.D."/>
            <person name="Hartmann K.A."/>
            <person name="Liu J.E."/>
            <person name="Manci A.M."/>
            <person name="Nielsen D.A."/>
            <person name="Solomon M.B."/>
            <person name="Breakwell D.P."/>
            <person name="Burnett S.H."/>
            <person name="Grose J.H."/>
        </authorList>
    </citation>
    <scope>NUCLEOTIDE SEQUENCE [LARGE SCALE GENOMIC DNA]</scope>
    <source>
        <strain evidence="1 2">16</strain>
    </source>
</reference>